<dbReference type="PANTHER" id="PTHR45968">
    <property type="entry name" value="OSJNBA0019K04.7 PROTEIN"/>
    <property type="match status" value="1"/>
</dbReference>
<dbReference type="AlphaFoldDB" id="A0A830BVZ3"/>
<keyword evidence="3" id="KW-0274">FAD</keyword>
<dbReference type="Gene3D" id="3.50.50.60">
    <property type="entry name" value="FAD/NAD(P)-binding domain"/>
    <property type="match status" value="1"/>
</dbReference>
<proteinExistence type="predicted"/>
<dbReference type="Gene3D" id="3.30.410.40">
    <property type="match status" value="1"/>
</dbReference>
<evidence type="ECO:0000256" key="3">
    <source>
        <dbReference type="ARBA" id="ARBA00022827"/>
    </source>
</evidence>
<gene>
    <name evidence="5" type="ORF">PHJA_000913200</name>
</gene>
<sequence>MLSGIGPAHHLKAKGIKVILDQPLVGQGMSDNPMNAILIPSPRPVETSLIEVVGITDVGSYIEAASGFLELAWAHRMADNYAKLANQPNPYQSPNIQAGVILEKVMGPFSTGHLEIKSKDPNDNPIVTFNYFQDPRDLERCVRGMEIIKTVAESRPVSQFRYPYATFRSLMNLMLTLPINLRRKHVTATYSMEQFCVDSVMTIWHYHGGCQVDKVVDRDYRVMGVDGLRVVDGSTFYNSPGTNPQATVMMLGRYMGQKILQERNSQ</sequence>
<keyword evidence="2" id="KW-0285">Flavoprotein</keyword>
<dbReference type="EMBL" id="BMAC01000151">
    <property type="protein sequence ID" value="GFP87695.1"/>
    <property type="molecule type" value="Genomic_DNA"/>
</dbReference>
<comment type="cofactor">
    <cofactor evidence="1">
        <name>FAD</name>
        <dbReference type="ChEBI" id="CHEBI:57692"/>
    </cofactor>
</comment>
<dbReference type="SUPFAM" id="SSF51905">
    <property type="entry name" value="FAD/NAD(P)-binding domain"/>
    <property type="match status" value="1"/>
</dbReference>
<dbReference type="InterPro" id="IPR051871">
    <property type="entry name" value="GMC_Oxidoreductase-Related"/>
</dbReference>
<dbReference type="PANTHER" id="PTHR45968:SF31">
    <property type="entry name" value="GLUCOSE-METHANOL-CHOLINE (GMC) OXIDOREDUCTASE FAMILY PROTEIN"/>
    <property type="match status" value="1"/>
</dbReference>
<dbReference type="InterPro" id="IPR036188">
    <property type="entry name" value="FAD/NAD-bd_sf"/>
</dbReference>
<organism evidence="5 6">
    <name type="scientific">Phtheirospermum japonicum</name>
    <dbReference type="NCBI Taxonomy" id="374723"/>
    <lineage>
        <taxon>Eukaryota</taxon>
        <taxon>Viridiplantae</taxon>
        <taxon>Streptophyta</taxon>
        <taxon>Embryophyta</taxon>
        <taxon>Tracheophyta</taxon>
        <taxon>Spermatophyta</taxon>
        <taxon>Magnoliopsida</taxon>
        <taxon>eudicotyledons</taxon>
        <taxon>Gunneridae</taxon>
        <taxon>Pentapetalae</taxon>
        <taxon>asterids</taxon>
        <taxon>lamiids</taxon>
        <taxon>Lamiales</taxon>
        <taxon>Orobanchaceae</taxon>
        <taxon>Orobanchaceae incertae sedis</taxon>
        <taxon>Phtheirospermum</taxon>
    </lineage>
</organism>
<evidence type="ECO:0000259" key="4">
    <source>
        <dbReference type="Pfam" id="PF05199"/>
    </source>
</evidence>
<protein>
    <submittedName>
        <fullName evidence="5">Protein hothead</fullName>
    </submittedName>
</protein>
<comment type="caution">
    <text evidence="5">The sequence shown here is derived from an EMBL/GenBank/DDBJ whole genome shotgun (WGS) entry which is preliminary data.</text>
</comment>
<reference evidence="5" key="1">
    <citation type="submission" date="2020-07" db="EMBL/GenBank/DDBJ databases">
        <title>Ethylene signaling mediates host invasion by parasitic plants.</title>
        <authorList>
            <person name="Yoshida S."/>
        </authorList>
    </citation>
    <scope>NUCLEOTIDE SEQUENCE</scope>
    <source>
        <strain evidence="5">Okayama</strain>
    </source>
</reference>
<name>A0A830BVZ3_9LAMI</name>
<evidence type="ECO:0000256" key="1">
    <source>
        <dbReference type="ARBA" id="ARBA00001974"/>
    </source>
</evidence>
<evidence type="ECO:0000313" key="5">
    <source>
        <dbReference type="EMBL" id="GFP87695.1"/>
    </source>
</evidence>
<evidence type="ECO:0000256" key="2">
    <source>
        <dbReference type="ARBA" id="ARBA00022630"/>
    </source>
</evidence>
<feature type="domain" description="Glucose-methanol-choline oxidoreductase C-terminal" evidence="4">
    <location>
        <begin position="108"/>
        <end position="252"/>
    </location>
</feature>
<evidence type="ECO:0000313" key="6">
    <source>
        <dbReference type="Proteomes" id="UP000653305"/>
    </source>
</evidence>
<dbReference type="OrthoDB" id="269227at2759"/>
<keyword evidence="6" id="KW-1185">Reference proteome</keyword>
<dbReference type="Proteomes" id="UP000653305">
    <property type="component" value="Unassembled WGS sequence"/>
</dbReference>
<dbReference type="SUPFAM" id="SSF54373">
    <property type="entry name" value="FAD-linked reductases, C-terminal domain"/>
    <property type="match status" value="1"/>
</dbReference>
<accession>A0A830BVZ3</accession>
<dbReference type="GO" id="GO:0016614">
    <property type="term" value="F:oxidoreductase activity, acting on CH-OH group of donors"/>
    <property type="evidence" value="ECO:0007669"/>
    <property type="project" value="InterPro"/>
</dbReference>
<dbReference type="Pfam" id="PF05199">
    <property type="entry name" value="GMC_oxred_C"/>
    <property type="match status" value="1"/>
</dbReference>
<dbReference type="InterPro" id="IPR007867">
    <property type="entry name" value="GMC_OxRtase_C"/>
</dbReference>